<evidence type="ECO:0000313" key="1">
    <source>
        <dbReference type="EMBL" id="PZO44485.1"/>
    </source>
</evidence>
<organism evidence="1 2">
    <name type="scientific">Pseudanabaena frigida</name>
    <dbReference type="NCBI Taxonomy" id="945775"/>
    <lineage>
        <taxon>Bacteria</taxon>
        <taxon>Bacillati</taxon>
        <taxon>Cyanobacteriota</taxon>
        <taxon>Cyanophyceae</taxon>
        <taxon>Pseudanabaenales</taxon>
        <taxon>Pseudanabaenaceae</taxon>
        <taxon>Pseudanabaena</taxon>
    </lineage>
</organism>
<name>A0A2W4YCB4_9CYAN</name>
<reference evidence="1 2" key="2">
    <citation type="submission" date="2018-06" db="EMBL/GenBank/DDBJ databases">
        <title>Metagenomic assembly of (sub)arctic Cyanobacteria and their associated microbiome from non-axenic cultures.</title>
        <authorList>
            <person name="Baurain D."/>
        </authorList>
    </citation>
    <scope>NUCLEOTIDE SEQUENCE [LARGE SCALE GENOMIC DNA]</scope>
    <source>
        <strain evidence="1">ULC066bin1</strain>
    </source>
</reference>
<dbReference type="AlphaFoldDB" id="A0A2W4YCB4"/>
<dbReference type="EMBL" id="QBML01000002">
    <property type="protein sequence ID" value="PZO44485.1"/>
    <property type="molecule type" value="Genomic_DNA"/>
</dbReference>
<protein>
    <submittedName>
        <fullName evidence="1">STAS/SEC14 domain-containing protein</fullName>
    </submittedName>
</protein>
<evidence type="ECO:0000313" key="2">
    <source>
        <dbReference type="Proteomes" id="UP000249467"/>
    </source>
</evidence>
<dbReference type="Proteomes" id="UP000249467">
    <property type="component" value="Unassembled WGS sequence"/>
</dbReference>
<gene>
    <name evidence="1" type="ORF">DCF19_01675</name>
</gene>
<accession>A0A2W4YCB4</accession>
<sequence>MATVQFKSEISIELDQLLTGVAQLDTPDLEKLLIQVRQVLAHRQNPSLPALELELLQKINQAIPEEIQQKYNDLSAKMRSQTITPEEHQDLLKLIDIVEKADCDRLQHLIQLSQLRNISLAELMKQLQIHPQPVHV</sequence>
<proteinExistence type="predicted"/>
<comment type="caution">
    <text evidence="1">The sequence shown here is derived from an EMBL/GenBank/DDBJ whole genome shotgun (WGS) entry which is preliminary data.</text>
</comment>
<reference evidence="1 2" key="1">
    <citation type="submission" date="2018-04" db="EMBL/GenBank/DDBJ databases">
        <authorList>
            <person name="Go L.Y."/>
            <person name="Mitchell J.A."/>
        </authorList>
    </citation>
    <scope>NUCLEOTIDE SEQUENCE [LARGE SCALE GENOMIC DNA]</scope>
    <source>
        <strain evidence="1">ULC066bin1</strain>
    </source>
</reference>